<evidence type="ECO:0000259" key="1">
    <source>
        <dbReference type="Pfam" id="PF13480"/>
    </source>
</evidence>
<reference evidence="2" key="1">
    <citation type="submission" date="2023-04" db="EMBL/GenBank/DDBJ databases">
        <title>Complete genome sequence of Temperatibacter marinus.</title>
        <authorList>
            <person name="Rong J.-C."/>
            <person name="Yi M.-L."/>
            <person name="Zhao Q."/>
        </authorList>
    </citation>
    <scope>NUCLEOTIDE SEQUENCE</scope>
    <source>
        <strain evidence="2">NBRC 110045</strain>
    </source>
</reference>
<name>A0AA52H9K2_9PROT</name>
<dbReference type="KEGG" id="tmk:QGN29_13705"/>
<accession>A0AA52H9K2</accession>
<proteinExistence type="predicted"/>
<dbReference type="Gene3D" id="3.40.630.30">
    <property type="match status" value="2"/>
</dbReference>
<dbReference type="NCBIfam" id="TIGR03019">
    <property type="entry name" value="pepcterm_femAB"/>
    <property type="match status" value="1"/>
</dbReference>
<dbReference type="EMBL" id="CP123872">
    <property type="protein sequence ID" value="WND02602.1"/>
    <property type="molecule type" value="Genomic_DNA"/>
</dbReference>
<dbReference type="RefSeq" id="WP_310798437.1">
    <property type="nucleotide sequence ID" value="NZ_CP123872.1"/>
</dbReference>
<protein>
    <submittedName>
        <fullName evidence="2">FemAB family PEP-CTERM system-associated protein</fullName>
    </submittedName>
</protein>
<dbReference type="SUPFAM" id="SSF55729">
    <property type="entry name" value="Acyl-CoA N-acyltransferases (Nat)"/>
    <property type="match status" value="2"/>
</dbReference>
<dbReference type="PANTHER" id="PTHR36174">
    <property type="entry name" value="LIPID II:GLYCINE GLYCYLTRANSFERASE"/>
    <property type="match status" value="1"/>
</dbReference>
<dbReference type="AlphaFoldDB" id="A0AA52H9K2"/>
<evidence type="ECO:0000313" key="3">
    <source>
        <dbReference type="Proteomes" id="UP001268683"/>
    </source>
</evidence>
<feature type="domain" description="BioF2-like acetyltransferase" evidence="1">
    <location>
        <begin position="174"/>
        <end position="292"/>
    </location>
</feature>
<dbReference type="InterPro" id="IPR017469">
    <property type="entry name" value="PEP-CTERM_FemAB-rel"/>
</dbReference>
<keyword evidence="3" id="KW-1185">Reference proteome</keyword>
<dbReference type="InterPro" id="IPR050644">
    <property type="entry name" value="PG_Glycine_Bridge_Synth"/>
</dbReference>
<organism evidence="2 3">
    <name type="scientific">Temperatibacter marinus</name>
    <dbReference type="NCBI Taxonomy" id="1456591"/>
    <lineage>
        <taxon>Bacteria</taxon>
        <taxon>Pseudomonadati</taxon>
        <taxon>Pseudomonadota</taxon>
        <taxon>Alphaproteobacteria</taxon>
        <taxon>Kordiimonadales</taxon>
        <taxon>Temperatibacteraceae</taxon>
        <taxon>Temperatibacter</taxon>
    </lineage>
</organism>
<dbReference type="Proteomes" id="UP001268683">
    <property type="component" value="Chromosome"/>
</dbReference>
<gene>
    <name evidence="2" type="ORF">QGN29_13705</name>
</gene>
<sequence>MTLEVRKLTGCEETRQAWDDFVRSHPEGSFFHLSYWYDICTQGAGLSCVFLIAYDETKIVGVLPLTLHKSLVFGKAVKSIAFGVEGGPLTINEEARKALDHAAQNECKSHGSPYLEYRSVKASHREQINWHVKDGMYARFRRPILEGEDANILALPNKQRPTVRKGMKAELVCTFGDDLEEFHAHYSASVHRLGTPVFSKSYFTALLKFVPSEEREILVVRTPEGKSIGALLTFFYEGIGLPYYMGSLPEARQWAVNDFMLFKQLVRAGEKGCHTYDLGRSKVGTGSYDFKKKLGYTPEQYEYEYLMLDGSEMPDMSPKNPKYQLMIKTWQKMPLFLANIIGPLVSKDLS</sequence>
<dbReference type="InterPro" id="IPR038740">
    <property type="entry name" value="BioF2-like_GNAT_dom"/>
</dbReference>
<dbReference type="InterPro" id="IPR016181">
    <property type="entry name" value="Acyl_CoA_acyltransferase"/>
</dbReference>
<dbReference type="Pfam" id="PF13480">
    <property type="entry name" value="Acetyltransf_6"/>
    <property type="match status" value="1"/>
</dbReference>
<evidence type="ECO:0000313" key="2">
    <source>
        <dbReference type="EMBL" id="WND02602.1"/>
    </source>
</evidence>
<dbReference type="PANTHER" id="PTHR36174:SF1">
    <property type="entry name" value="LIPID II:GLYCINE GLYCYLTRANSFERASE"/>
    <property type="match status" value="1"/>
</dbReference>